<dbReference type="STRING" id="555875.SAMN04488124_0177"/>
<dbReference type="PROSITE" id="PS51257">
    <property type="entry name" value="PROKAR_LIPOPROTEIN"/>
    <property type="match status" value="1"/>
</dbReference>
<evidence type="ECO:0000313" key="2">
    <source>
        <dbReference type="EMBL" id="SFR32744.1"/>
    </source>
</evidence>
<evidence type="ECO:0000313" key="3">
    <source>
        <dbReference type="Proteomes" id="UP000243250"/>
    </source>
</evidence>
<organism evidence="2 3">
    <name type="scientific">Halogeometricum limi</name>
    <dbReference type="NCBI Taxonomy" id="555875"/>
    <lineage>
        <taxon>Archaea</taxon>
        <taxon>Methanobacteriati</taxon>
        <taxon>Methanobacteriota</taxon>
        <taxon>Stenosarchaea group</taxon>
        <taxon>Halobacteria</taxon>
        <taxon>Halobacteriales</taxon>
        <taxon>Haloferacaceae</taxon>
        <taxon>Halogeometricum</taxon>
    </lineage>
</organism>
<name>A0A1I6FS55_9EURY</name>
<feature type="region of interest" description="Disordered" evidence="1">
    <location>
        <begin position="29"/>
        <end position="101"/>
    </location>
</feature>
<keyword evidence="3" id="KW-1185">Reference proteome</keyword>
<gene>
    <name evidence="2" type="ORF">SAMN04488124_0177</name>
</gene>
<dbReference type="EMBL" id="FOYS01000001">
    <property type="protein sequence ID" value="SFR32744.1"/>
    <property type="molecule type" value="Genomic_DNA"/>
</dbReference>
<dbReference type="Proteomes" id="UP000243250">
    <property type="component" value="Unassembled WGS sequence"/>
</dbReference>
<evidence type="ECO:0000256" key="1">
    <source>
        <dbReference type="SAM" id="MobiDB-lite"/>
    </source>
</evidence>
<feature type="compositionally biased region" description="Low complexity" evidence="1">
    <location>
        <begin position="29"/>
        <end position="62"/>
    </location>
</feature>
<sequence>MRPPTRGADERRTRRSFLHLAGVAAVGLAGCTAESDESSSPTESPTRPPTATETEVTPETETYGPTDGPDERVTATPPGEPPLDSSGAWPQFRFDAGNTGYAPELSGLRDAAGYWTLDAGHAPSVADGTMYNVYAREEPKSFTRRDPRRPRFARRRTSSRTA</sequence>
<feature type="region of interest" description="Disordered" evidence="1">
    <location>
        <begin position="136"/>
        <end position="162"/>
    </location>
</feature>
<evidence type="ECO:0008006" key="4">
    <source>
        <dbReference type="Google" id="ProtNLM"/>
    </source>
</evidence>
<dbReference type="AlphaFoldDB" id="A0A1I6FS55"/>
<protein>
    <recommendedName>
        <fullName evidence="4">Tat (Twin-arginine translocation) pathway signal sequence</fullName>
    </recommendedName>
</protein>
<accession>A0A1I6FS55</accession>
<proteinExistence type="predicted"/>
<feature type="compositionally biased region" description="Basic and acidic residues" evidence="1">
    <location>
        <begin position="136"/>
        <end position="145"/>
    </location>
</feature>
<feature type="compositionally biased region" description="Basic residues" evidence="1">
    <location>
        <begin position="146"/>
        <end position="162"/>
    </location>
</feature>
<reference evidence="3" key="1">
    <citation type="submission" date="2016-10" db="EMBL/GenBank/DDBJ databases">
        <authorList>
            <person name="Varghese N."/>
            <person name="Submissions S."/>
        </authorList>
    </citation>
    <scope>NUCLEOTIDE SEQUENCE [LARGE SCALE GENOMIC DNA]</scope>
    <source>
        <strain evidence="3">CGMCC 1.8711</strain>
    </source>
</reference>